<protein>
    <recommendedName>
        <fullName evidence="2">DUF3108 domain-containing protein</fullName>
    </recommendedName>
</protein>
<dbReference type="AlphaFoldDB" id="A0A0F9P6J7"/>
<comment type="caution">
    <text evidence="1">The sequence shown here is derived from an EMBL/GenBank/DDBJ whole genome shotgun (WGS) entry which is preliminary data.</text>
</comment>
<evidence type="ECO:0008006" key="2">
    <source>
        <dbReference type="Google" id="ProtNLM"/>
    </source>
</evidence>
<reference evidence="1" key="1">
    <citation type="journal article" date="2015" name="Nature">
        <title>Complex archaea that bridge the gap between prokaryotes and eukaryotes.</title>
        <authorList>
            <person name="Spang A."/>
            <person name="Saw J.H."/>
            <person name="Jorgensen S.L."/>
            <person name="Zaremba-Niedzwiedzka K."/>
            <person name="Martijn J."/>
            <person name="Lind A.E."/>
            <person name="van Eijk R."/>
            <person name="Schleper C."/>
            <person name="Guy L."/>
            <person name="Ettema T.J."/>
        </authorList>
    </citation>
    <scope>NUCLEOTIDE SEQUENCE</scope>
</reference>
<evidence type="ECO:0000313" key="1">
    <source>
        <dbReference type="EMBL" id="KKN27500.1"/>
    </source>
</evidence>
<gene>
    <name evidence="1" type="ORF">LCGC14_0864110</name>
</gene>
<sequence length="252" mass="29038">MQFLTKNNFLHTARTTHNKKISALLLCAGALLPTSLIAGELTQYQANYDILRKGKNHGEAVRELKKTGDDTYELTYHSNIEWMIFSDSREETSEFTFKDGKVTPHHYNMIRTGTGPDKDYKIDFDTTNKVVTSSASEYPLKCEWTDEFQDAISYQVQVREGLKKGETSFSFPLIDKKGNRRDYNFEVSGTEMISLPIGNVEAIKVKRLYDNDKRQAIAWFAPEMDYMLVRMWKGEKGMEQFEVQMNSFTVTA</sequence>
<dbReference type="InterPro" id="IPR021457">
    <property type="entry name" value="DUF3108"/>
</dbReference>
<dbReference type="Pfam" id="PF11306">
    <property type="entry name" value="DUF3108"/>
    <property type="match status" value="1"/>
</dbReference>
<organism evidence="1">
    <name type="scientific">marine sediment metagenome</name>
    <dbReference type="NCBI Taxonomy" id="412755"/>
    <lineage>
        <taxon>unclassified sequences</taxon>
        <taxon>metagenomes</taxon>
        <taxon>ecological metagenomes</taxon>
    </lineage>
</organism>
<feature type="non-terminal residue" evidence="1">
    <location>
        <position position="252"/>
    </location>
</feature>
<accession>A0A0F9P6J7</accession>
<proteinExistence type="predicted"/>
<name>A0A0F9P6J7_9ZZZZ</name>
<dbReference type="EMBL" id="LAZR01002632">
    <property type="protein sequence ID" value="KKN27500.1"/>
    <property type="molecule type" value="Genomic_DNA"/>
</dbReference>